<dbReference type="RefSeq" id="WP_191704289.1">
    <property type="nucleotide sequence ID" value="NZ_JACSPW010000010.1"/>
</dbReference>
<reference evidence="3 4" key="1">
    <citation type="submission" date="2020-08" db="EMBL/GenBank/DDBJ databases">
        <title>A Genomic Blueprint of the Chicken Gut Microbiome.</title>
        <authorList>
            <person name="Gilroy R."/>
            <person name="Ravi A."/>
            <person name="Getino M."/>
            <person name="Pursley I."/>
            <person name="Horton D.L."/>
            <person name="Alikhan N.-F."/>
            <person name="Baker D."/>
            <person name="Gharbi K."/>
            <person name="Hall N."/>
            <person name="Watson M."/>
            <person name="Adriaenssens E.M."/>
            <person name="Foster-Nyarko E."/>
            <person name="Jarju S."/>
            <person name="Secka A."/>
            <person name="Antonio M."/>
            <person name="Oren A."/>
            <person name="Chaudhuri R."/>
            <person name="La Ragione R.M."/>
            <person name="Hildebrand F."/>
            <person name="Pallen M.J."/>
        </authorList>
    </citation>
    <scope>NUCLEOTIDE SEQUENCE [LARGE SCALE GENOMIC DNA]</scope>
    <source>
        <strain evidence="3 4">Sa1YVA6</strain>
    </source>
</reference>
<evidence type="ECO:0000259" key="2">
    <source>
        <dbReference type="SMART" id="SM00867"/>
    </source>
</evidence>
<dbReference type="InterPro" id="IPR007372">
    <property type="entry name" value="Lipid/polyisoprenoid-bd_YceI"/>
</dbReference>
<organism evidence="3 4">
    <name type="scientific">Solibacillus merdavium</name>
    <dbReference type="NCBI Taxonomy" id="2762218"/>
    <lineage>
        <taxon>Bacteria</taxon>
        <taxon>Bacillati</taxon>
        <taxon>Bacillota</taxon>
        <taxon>Bacilli</taxon>
        <taxon>Bacillales</taxon>
        <taxon>Caryophanaceae</taxon>
        <taxon>Solibacillus</taxon>
    </lineage>
</organism>
<dbReference type="Pfam" id="PF04264">
    <property type="entry name" value="YceI"/>
    <property type="match status" value="1"/>
</dbReference>
<name>A0ABR8XPB3_9BACL</name>
<sequence>MTTYSVDFFHSSINFSIKHMMITNVHGTFDSFAAHIEASKIEEFNDSYIRFDIDVASINTRDISRDQHLISADFFNADRYPKITFISKEVISDNNQIKLHGDLTIKDVTRPVTFEVIYNGCIKNPWDIDTYGYTCQTEINRSDFNLTYNDSLESGGLLISEQVKISVELQLNKN</sequence>
<evidence type="ECO:0000313" key="4">
    <source>
        <dbReference type="Proteomes" id="UP000600565"/>
    </source>
</evidence>
<comment type="caution">
    <text evidence="3">The sequence shown here is derived from an EMBL/GenBank/DDBJ whole genome shotgun (WGS) entry which is preliminary data.</text>
</comment>
<dbReference type="SMART" id="SM00867">
    <property type="entry name" value="YceI"/>
    <property type="match status" value="1"/>
</dbReference>
<dbReference type="PANTHER" id="PTHR34406:SF1">
    <property type="entry name" value="PROTEIN YCEI"/>
    <property type="match status" value="1"/>
</dbReference>
<dbReference type="Gene3D" id="2.40.128.110">
    <property type="entry name" value="Lipid/polyisoprenoid-binding, YceI-like"/>
    <property type="match status" value="1"/>
</dbReference>
<keyword evidence="4" id="KW-1185">Reference proteome</keyword>
<protein>
    <submittedName>
        <fullName evidence="3">YceI family protein</fullName>
    </submittedName>
</protein>
<dbReference type="PANTHER" id="PTHR34406">
    <property type="entry name" value="PROTEIN YCEI"/>
    <property type="match status" value="1"/>
</dbReference>
<evidence type="ECO:0000313" key="3">
    <source>
        <dbReference type="EMBL" id="MBD8033766.1"/>
    </source>
</evidence>
<feature type="domain" description="Lipid/polyisoprenoid-binding YceI-like" evidence="2">
    <location>
        <begin position="3"/>
        <end position="172"/>
    </location>
</feature>
<evidence type="ECO:0000256" key="1">
    <source>
        <dbReference type="ARBA" id="ARBA00008812"/>
    </source>
</evidence>
<dbReference type="InterPro" id="IPR036761">
    <property type="entry name" value="TTHA0802/YceI-like_sf"/>
</dbReference>
<comment type="similarity">
    <text evidence="1">Belongs to the UPF0312 family.</text>
</comment>
<dbReference type="Proteomes" id="UP000600565">
    <property type="component" value="Unassembled WGS sequence"/>
</dbReference>
<gene>
    <name evidence="3" type="ORF">H9632_11870</name>
</gene>
<dbReference type="SUPFAM" id="SSF101874">
    <property type="entry name" value="YceI-like"/>
    <property type="match status" value="1"/>
</dbReference>
<accession>A0ABR8XPB3</accession>
<proteinExistence type="inferred from homology"/>
<dbReference type="EMBL" id="JACSPW010000010">
    <property type="protein sequence ID" value="MBD8033766.1"/>
    <property type="molecule type" value="Genomic_DNA"/>
</dbReference>